<evidence type="ECO:0000256" key="1">
    <source>
        <dbReference type="ARBA" id="ARBA00001946"/>
    </source>
</evidence>
<evidence type="ECO:0000256" key="5">
    <source>
        <dbReference type="ARBA" id="ARBA00022842"/>
    </source>
</evidence>
<dbReference type="AlphaFoldDB" id="A0A7C4KH91"/>
<reference evidence="7" key="1">
    <citation type="journal article" date="2020" name="mSystems">
        <title>Genome- and Community-Level Interaction Insights into Carbon Utilization and Element Cycling Functions of Hydrothermarchaeota in Hydrothermal Sediment.</title>
        <authorList>
            <person name="Zhou Z."/>
            <person name="Liu Y."/>
            <person name="Xu W."/>
            <person name="Pan J."/>
            <person name="Luo Z.H."/>
            <person name="Li M."/>
        </authorList>
    </citation>
    <scope>NUCLEOTIDE SEQUENCE [LARGE SCALE GENOMIC DNA]</scope>
    <source>
        <strain evidence="7">SpSt-573</strain>
    </source>
</reference>
<evidence type="ECO:0000256" key="3">
    <source>
        <dbReference type="ARBA" id="ARBA00022679"/>
    </source>
</evidence>
<organism evidence="7">
    <name type="scientific">Anaerolinea thermolimosa</name>
    <dbReference type="NCBI Taxonomy" id="229919"/>
    <lineage>
        <taxon>Bacteria</taxon>
        <taxon>Bacillati</taxon>
        <taxon>Chloroflexota</taxon>
        <taxon>Anaerolineae</taxon>
        <taxon>Anaerolineales</taxon>
        <taxon>Anaerolineaceae</taxon>
        <taxon>Anaerolinea</taxon>
    </lineage>
</organism>
<comment type="similarity">
    <text evidence="2 6">Belongs to the FPP/GGPP synthase family.</text>
</comment>
<dbReference type="Pfam" id="PF00348">
    <property type="entry name" value="polyprenyl_synt"/>
    <property type="match status" value="1"/>
</dbReference>
<comment type="cofactor">
    <cofactor evidence="1">
        <name>Mg(2+)</name>
        <dbReference type="ChEBI" id="CHEBI:18420"/>
    </cofactor>
</comment>
<name>A0A7C4KH91_9CHLR</name>
<dbReference type="GO" id="GO:0008299">
    <property type="term" value="P:isoprenoid biosynthetic process"/>
    <property type="evidence" value="ECO:0007669"/>
    <property type="project" value="InterPro"/>
</dbReference>
<dbReference type="GO" id="GO:0046872">
    <property type="term" value="F:metal ion binding"/>
    <property type="evidence" value="ECO:0007669"/>
    <property type="project" value="UniProtKB-KW"/>
</dbReference>
<gene>
    <name evidence="7" type="ORF">ENT37_07990</name>
</gene>
<dbReference type="CDD" id="cd00685">
    <property type="entry name" value="Trans_IPPS_HT"/>
    <property type="match status" value="1"/>
</dbReference>
<keyword evidence="4" id="KW-0479">Metal-binding</keyword>
<proteinExistence type="inferred from homology"/>
<evidence type="ECO:0000256" key="4">
    <source>
        <dbReference type="ARBA" id="ARBA00022723"/>
    </source>
</evidence>
<dbReference type="PANTHER" id="PTHR12001:SF69">
    <property type="entry name" value="ALL TRANS-POLYPRENYL-DIPHOSPHATE SYNTHASE PDSS1"/>
    <property type="match status" value="1"/>
</dbReference>
<accession>A0A7C4KH91</accession>
<dbReference type="InterPro" id="IPR008949">
    <property type="entry name" value="Isoprenoid_synthase_dom_sf"/>
</dbReference>
<comment type="caution">
    <text evidence="7">The sequence shown here is derived from an EMBL/GenBank/DDBJ whole genome shotgun (WGS) entry which is preliminary data.</text>
</comment>
<sequence length="323" mass="35999">MNTTVPFIVPVQDDIQAVEALMRSQADDHHPDLRSALHLLLSAGGKRIRPALTILIGKMLHAERESLLSLAAAIELLHTATLVHDDLIDNSLLRRGMPTLNSRWSPGATVLTGDFIFAKAANMAAQTNSIPVMKVFSQTLSVIVNGEISQLFSTRCRADRESYYFRIYSKTASLFETSAKAAALISPVDEATVEQMRQFGYNIGMAFQIIDDILDFVSQEEALGKPVGGDLRQGIITLPAIIFAETFPELPLAQRLLDGECIQEEDQLENLIEDIRRSEAIALSHREAVRFVEDGLCKLRNLPECEERFALEELAHYIVRREL</sequence>
<dbReference type="Gene3D" id="1.10.600.10">
    <property type="entry name" value="Farnesyl Diphosphate Synthase"/>
    <property type="match status" value="1"/>
</dbReference>
<dbReference type="PANTHER" id="PTHR12001">
    <property type="entry name" value="GERANYLGERANYL PYROPHOSPHATE SYNTHASE"/>
    <property type="match status" value="1"/>
</dbReference>
<dbReference type="PROSITE" id="PS00723">
    <property type="entry name" value="POLYPRENYL_SYNTHASE_1"/>
    <property type="match status" value="1"/>
</dbReference>
<protein>
    <submittedName>
        <fullName evidence="7">Polyprenyl synthetase family protein</fullName>
    </submittedName>
</protein>
<keyword evidence="5" id="KW-0460">Magnesium</keyword>
<evidence type="ECO:0000256" key="6">
    <source>
        <dbReference type="RuleBase" id="RU004466"/>
    </source>
</evidence>
<dbReference type="SFLD" id="SFLDS00005">
    <property type="entry name" value="Isoprenoid_Synthase_Type_I"/>
    <property type="match status" value="1"/>
</dbReference>
<dbReference type="GO" id="GO:0004659">
    <property type="term" value="F:prenyltransferase activity"/>
    <property type="evidence" value="ECO:0007669"/>
    <property type="project" value="InterPro"/>
</dbReference>
<evidence type="ECO:0000313" key="7">
    <source>
        <dbReference type="EMBL" id="HGS21795.1"/>
    </source>
</evidence>
<evidence type="ECO:0000256" key="2">
    <source>
        <dbReference type="ARBA" id="ARBA00006706"/>
    </source>
</evidence>
<keyword evidence="3 6" id="KW-0808">Transferase</keyword>
<dbReference type="InterPro" id="IPR033749">
    <property type="entry name" value="Polyprenyl_synt_CS"/>
</dbReference>
<dbReference type="InterPro" id="IPR000092">
    <property type="entry name" value="Polyprenyl_synt"/>
</dbReference>
<dbReference type="EMBL" id="DSYK01000395">
    <property type="protein sequence ID" value="HGS21795.1"/>
    <property type="molecule type" value="Genomic_DNA"/>
</dbReference>
<dbReference type="SUPFAM" id="SSF48576">
    <property type="entry name" value="Terpenoid synthases"/>
    <property type="match status" value="1"/>
</dbReference>
<dbReference type="PROSITE" id="PS00444">
    <property type="entry name" value="POLYPRENYL_SYNTHASE_2"/>
    <property type="match status" value="1"/>
</dbReference>